<dbReference type="AlphaFoldDB" id="A0A6M3ISS3"/>
<gene>
    <name evidence="2" type="ORF">MM415A01207_0008</name>
    <name evidence="1" type="ORF">MM415B01289_0014</name>
</gene>
<organism evidence="1">
    <name type="scientific">viral metagenome</name>
    <dbReference type="NCBI Taxonomy" id="1070528"/>
    <lineage>
        <taxon>unclassified sequences</taxon>
        <taxon>metagenomes</taxon>
        <taxon>organismal metagenomes</taxon>
    </lineage>
</organism>
<sequence length="415" mass="46482">MPRGLGDIASLRLEVLQDFVTTWMSPPELMLHTLFPSSNSPSSTILWESKEGGRGMSPFKPPGAPTQITSPFGIAEHSAEAAFWGDKMFFDEEFLNNLRKPGQPDVYMPAQQRLAEELGDLTNRAYRRKEWMFSKMLFSGSFTYQVKQGVYHYVDYGIRDDHIVTLGSDYKWENGTKRDIWGDITTAKRKVKTACGGTIDWAACNSTVLEYLAKDPTMLTLLQKSTFGDGDLFKGTINKLVGVNPRVIASLLDIPNLLIYDEQYEVRSYLTAVVTADSTVTIYVEDASDYEIGGTLRFVDVSAGTYEEETISAVSEQSGTVTVSTAPSTSYKATADYVTMIKYFIPDDKFVMFASRVDGKPIAEYKAAPFGLDRNYGLKPDRWEDKDPDGVYIRVEDKGLPILKQRDGIYILDVN</sequence>
<evidence type="ECO:0000313" key="1">
    <source>
        <dbReference type="EMBL" id="QJA59502.1"/>
    </source>
</evidence>
<reference evidence="1" key="1">
    <citation type="submission" date="2020-03" db="EMBL/GenBank/DDBJ databases">
        <title>The deep terrestrial virosphere.</title>
        <authorList>
            <person name="Holmfeldt K."/>
            <person name="Nilsson E."/>
            <person name="Simone D."/>
            <person name="Lopez-Fernandez M."/>
            <person name="Wu X."/>
            <person name="de Brujin I."/>
            <person name="Lundin D."/>
            <person name="Andersson A."/>
            <person name="Bertilsson S."/>
            <person name="Dopson M."/>
        </authorList>
    </citation>
    <scope>NUCLEOTIDE SEQUENCE</scope>
    <source>
        <strain evidence="2">MM415A01207</strain>
        <strain evidence="1">MM415B01289</strain>
    </source>
</reference>
<dbReference type="InterPro" id="IPR005564">
    <property type="entry name" value="Major_capsid_GpE"/>
</dbReference>
<dbReference type="EMBL" id="MT141372">
    <property type="protein sequence ID" value="QJA59502.1"/>
    <property type="molecule type" value="Genomic_DNA"/>
</dbReference>
<protein>
    <submittedName>
        <fullName evidence="1">Putative capsid protein</fullName>
    </submittedName>
</protein>
<dbReference type="EMBL" id="MT142304">
    <property type="protein sequence ID" value="QJA77815.1"/>
    <property type="molecule type" value="Genomic_DNA"/>
</dbReference>
<proteinExistence type="predicted"/>
<accession>A0A6M3ISS3</accession>
<name>A0A6M3ISS3_9ZZZZ</name>
<dbReference type="Gene3D" id="3.15.30.10">
    <property type="entry name" value="putative capsid protein of prophage domain like"/>
    <property type="match status" value="1"/>
</dbReference>
<dbReference type="Pfam" id="PF03864">
    <property type="entry name" value="Phage_cap_E"/>
    <property type="match status" value="1"/>
</dbReference>
<evidence type="ECO:0000313" key="2">
    <source>
        <dbReference type="EMBL" id="QJA77815.1"/>
    </source>
</evidence>